<sequence>MSQVGHQRESEVDLDRILQEPRNTPNSASPASQVEDIPDLTLPPGQAETGLDSQPPKDNTHQQAGHRKVKICSFYLKNMCKHGLQGEKCKYPYPKPCATFMKHGLDENLGCTLGWKCSDYHPLVCRSSLHTRECKRRECKYPHIKGTKRPNNQYYPRSTQQRNQREDRGNDHHIHIETLHPLNTTGKMPKGQMGPLLRYRTMQVAPPHI</sequence>
<feature type="region of interest" description="Disordered" evidence="2">
    <location>
        <begin position="145"/>
        <end position="169"/>
    </location>
</feature>
<dbReference type="GO" id="GO:0008270">
    <property type="term" value="F:zinc ion binding"/>
    <property type="evidence" value="ECO:0007669"/>
    <property type="project" value="UniProtKB-KW"/>
</dbReference>
<feature type="compositionally biased region" description="Basic and acidic residues" evidence="2">
    <location>
        <begin position="1"/>
        <end position="19"/>
    </location>
</feature>
<feature type="zinc finger region" description="C3H1-type" evidence="1">
    <location>
        <begin position="67"/>
        <end position="96"/>
    </location>
</feature>
<evidence type="ECO:0000256" key="2">
    <source>
        <dbReference type="SAM" id="MobiDB-lite"/>
    </source>
</evidence>
<feature type="region of interest" description="Disordered" evidence="2">
    <location>
        <begin position="1"/>
        <end position="65"/>
    </location>
</feature>
<protein>
    <recommendedName>
        <fullName evidence="3">C3H1-type domain-containing protein</fullName>
    </recommendedName>
</protein>
<dbReference type="InterPro" id="IPR000571">
    <property type="entry name" value="Znf_CCCH"/>
</dbReference>
<organism evidence="4 5">
    <name type="scientific">Chionoecetes opilio</name>
    <name type="common">Atlantic snow crab</name>
    <name type="synonym">Cancer opilio</name>
    <dbReference type="NCBI Taxonomy" id="41210"/>
    <lineage>
        <taxon>Eukaryota</taxon>
        <taxon>Metazoa</taxon>
        <taxon>Ecdysozoa</taxon>
        <taxon>Arthropoda</taxon>
        <taxon>Crustacea</taxon>
        <taxon>Multicrustacea</taxon>
        <taxon>Malacostraca</taxon>
        <taxon>Eumalacostraca</taxon>
        <taxon>Eucarida</taxon>
        <taxon>Decapoda</taxon>
        <taxon>Pleocyemata</taxon>
        <taxon>Brachyura</taxon>
        <taxon>Eubrachyura</taxon>
        <taxon>Majoidea</taxon>
        <taxon>Majidae</taxon>
        <taxon>Chionoecetes</taxon>
    </lineage>
</organism>
<dbReference type="PROSITE" id="PS50103">
    <property type="entry name" value="ZF_C3H1"/>
    <property type="match status" value="1"/>
</dbReference>
<keyword evidence="5" id="KW-1185">Reference proteome</keyword>
<evidence type="ECO:0000313" key="5">
    <source>
        <dbReference type="Proteomes" id="UP000770661"/>
    </source>
</evidence>
<gene>
    <name evidence="4" type="ORF">GWK47_048732</name>
</gene>
<feature type="domain" description="C3H1-type" evidence="3">
    <location>
        <begin position="67"/>
        <end position="96"/>
    </location>
</feature>
<accession>A0A8J5CTQ2</accession>
<dbReference type="AlphaFoldDB" id="A0A8J5CTQ2"/>
<proteinExistence type="predicted"/>
<feature type="compositionally biased region" description="Polar residues" evidence="2">
    <location>
        <begin position="21"/>
        <end position="32"/>
    </location>
</feature>
<dbReference type="EMBL" id="JACEEZ010013074">
    <property type="protein sequence ID" value="KAG0720331.1"/>
    <property type="molecule type" value="Genomic_DNA"/>
</dbReference>
<evidence type="ECO:0000313" key="4">
    <source>
        <dbReference type="EMBL" id="KAG0720331.1"/>
    </source>
</evidence>
<name>A0A8J5CTQ2_CHIOP</name>
<feature type="compositionally biased region" description="Polar residues" evidence="2">
    <location>
        <begin position="149"/>
        <end position="162"/>
    </location>
</feature>
<reference evidence="4" key="1">
    <citation type="submission" date="2020-07" db="EMBL/GenBank/DDBJ databases">
        <title>The High-quality genome of the commercially important snow crab, Chionoecetes opilio.</title>
        <authorList>
            <person name="Jeong J.-H."/>
            <person name="Ryu S."/>
        </authorList>
    </citation>
    <scope>NUCLEOTIDE SEQUENCE</scope>
    <source>
        <strain evidence="4">MADBK_172401_WGS</strain>
        <tissue evidence="4">Digestive gland</tissue>
    </source>
</reference>
<evidence type="ECO:0000256" key="1">
    <source>
        <dbReference type="PROSITE-ProRule" id="PRU00723"/>
    </source>
</evidence>
<evidence type="ECO:0000259" key="3">
    <source>
        <dbReference type="PROSITE" id="PS50103"/>
    </source>
</evidence>
<keyword evidence="1" id="KW-0862">Zinc</keyword>
<comment type="caution">
    <text evidence="4">The sequence shown here is derived from an EMBL/GenBank/DDBJ whole genome shotgun (WGS) entry which is preliminary data.</text>
</comment>
<dbReference type="Proteomes" id="UP000770661">
    <property type="component" value="Unassembled WGS sequence"/>
</dbReference>
<keyword evidence="1" id="KW-0479">Metal-binding</keyword>
<keyword evidence="1" id="KW-0863">Zinc-finger</keyword>